<feature type="transmembrane region" description="Helical" evidence="1">
    <location>
        <begin position="145"/>
        <end position="173"/>
    </location>
</feature>
<keyword evidence="3" id="KW-0378">Hydrolase</keyword>
<evidence type="ECO:0000313" key="4">
    <source>
        <dbReference type="Proteomes" id="UP001297581"/>
    </source>
</evidence>
<dbReference type="GO" id="GO:0004175">
    <property type="term" value="F:endopeptidase activity"/>
    <property type="evidence" value="ECO:0007669"/>
    <property type="project" value="UniProtKB-ARBA"/>
</dbReference>
<feature type="transmembrane region" description="Helical" evidence="1">
    <location>
        <begin position="104"/>
        <end position="125"/>
    </location>
</feature>
<feature type="transmembrane region" description="Helical" evidence="1">
    <location>
        <begin position="31"/>
        <end position="50"/>
    </location>
</feature>
<feature type="domain" description="CAAX prenyl protease 2/Lysostaphin resistance protein A-like" evidence="2">
    <location>
        <begin position="105"/>
        <end position="195"/>
    </location>
</feature>
<keyword evidence="4" id="KW-1185">Reference proteome</keyword>
<dbReference type="RefSeq" id="WP_240591319.1">
    <property type="nucleotide sequence ID" value="NZ_JAKUDL010000004.1"/>
</dbReference>
<keyword evidence="1" id="KW-1133">Transmembrane helix</keyword>
<keyword evidence="1" id="KW-0812">Transmembrane</keyword>
<dbReference type="GO" id="GO:0080120">
    <property type="term" value="P:CAAX-box protein maturation"/>
    <property type="evidence" value="ECO:0007669"/>
    <property type="project" value="UniProtKB-ARBA"/>
</dbReference>
<evidence type="ECO:0000259" key="2">
    <source>
        <dbReference type="Pfam" id="PF02517"/>
    </source>
</evidence>
<dbReference type="Proteomes" id="UP001297581">
    <property type="component" value="Unassembled WGS sequence"/>
</dbReference>
<feature type="transmembrane region" description="Helical" evidence="1">
    <location>
        <begin position="5"/>
        <end position="25"/>
    </location>
</feature>
<sequence>MTRTLLRWAEFVCVFVLLPITAFVFREPLKAWLLPILCLLALGCLLLILTDERFKRFRLTNYGAIRPQARVAAGTFAAGAMASLLIFALWLPDKLFSLPLSEPLGWLLLIAIYPLFSVIPQELIFRTYLFHRFKGIMPAKRVRVLVSAAVFALAHIIYANWIAVALAFVGGLLFAQTYASSRSTAACVLEHSLWGLWLFTLGAGQYLTLQAQ</sequence>
<evidence type="ECO:0000256" key="1">
    <source>
        <dbReference type="SAM" id="Phobius"/>
    </source>
</evidence>
<protein>
    <submittedName>
        <fullName evidence="3">CPBP family intramembrane metalloprotease</fullName>
    </submittedName>
</protein>
<organism evidence="3 4">
    <name type="scientific">Shewanella zhuhaiensis</name>
    <dbReference type="NCBI Taxonomy" id="2919576"/>
    <lineage>
        <taxon>Bacteria</taxon>
        <taxon>Pseudomonadati</taxon>
        <taxon>Pseudomonadota</taxon>
        <taxon>Gammaproteobacteria</taxon>
        <taxon>Alteromonadales</taxon>
        <taxon>Shewanellaceae</taxon>
        <taxon>Shewanella</taxon>
    </lineage>
</organism>
<dbReference type="AlphaFoldDB" id="A0AAJ1BHV5"/>
<feature type="transmembrane region" description="Helical" evidence="1">
    <location>
        <begin position="71"/>
        <end position="92"/>
    </location>
</feature>
<dbReference type="EMBL" id="JAKUDL010000004">
    <property type="protein sequence ID" value="MCH4295044.1"/>
    <property type="molecule type" value="Genomic_DNA"/>
</dbReference>
<gene>
    <name evidence="3" type="ORF">MJ923_12105</name>
</gene>
<name>A0AAJ1BHV5_9GAMM</name>
<accession>A0AAJ1BHV5</accession>
<feature type="transmembrane region" description="Helical" evidence="1">
    <location>
        <begin position="193"/>
        <end position="209"/>
    </location>
</feature>
<keyword evidence="3" id="KW-0482">Metalloprotease</keyword>
<keyword evidence="1" id="KW-0472">Membrane</keyword>
<evidence type="ECO:0000313" key="3">
    <source>
        <dbReference type="EMBL" id="MCH4295044.1"/>
    </source>
</evidence>
<reference evidence="3 4" key="1">
    <citation type="submission" date="2022-02" db="EMBL/GenBank/DDBJ databases">
        <title>The genome sequence of Shewanella sp. 3B26.</title>
        <authorList>
            <person name="Du J."/>
        </authorList>
    </citation>
    <scope>NUCLEOTIDE SEQUENCE [LARGE SCALE GENOMIC DNA]</scope>
    <source>
        <strain evidence="3 4">3B26</strain>
    </source>
</reference>
<dbReference type="Pfam" id="PF02517">
    <property type="entry name" value="Rce1-like"/>
    <property type="match status" value="1"/>
</dbReference>
<comment type="caution">
    <text evidence="3">The sequence shown here is derived from an EMBL/GenBank/DDBJ whole genome shotgun (WGS) entry which is preliminary data.</text>
</comment>
<dbReference type="InterPro" id="IPR003675">
    <property type="entry name" value="Rce1/LyrA-like_dom"/>
</dbReference>
<proteinExistence type="predicted"/>
<dbReference type="GO" id="GO:0008237">
    <property type="term" value="F:metallopeptidase activity"/>
    <property type="evidence" value="ECO:0007669"/>
    <property type="project" value="UniProtKB-KW"/>
</dbReference>
<keyword evidence="3" id="KW-0645">Protease</keyword>